<dbReference type="AlphaFoldDB" id="A0A7J0F6M2"/>
<feature type="region of interest" description="Disordered" evidence="1">
    <location>
        <begin position="308"/>
        <end position="341"/>
    </location>
</feature>
<dbReference type="EMBL" id="BJWL01000009">
    <property type="protein sequence ID" value="GFY94344.1"/>
    <property type="molecule type" value="Genomic_DNA"/>
</dbReference>
<feature type="compositionally biased region" description="Polar residues" evidence="1">
    <location>
        <begin position="426"/>
        <end position="436"/>
    </location>
</feature>
<feature type="compositionally biased region" description="Basic and acidic residues" evidence="1">
    <location>
        <begin position="240"/>
        <end position="271"/>
    </location>
</feature>
<dbReference type="PANTHER" id="PTHR37729:SF1">
    <property type="entry name" value="NEUROFILAMENT PROTEIN-LIKE PROTEIN"/>
    <property type="match status" value="1"/>
</dbReference>
<feature type="region of interest" description="Disordered" evidence="1">
    <location>
        <begin position="141"/>
        <end position="180"/>
    </location>
</feature>
<feature type="compositionally biased region" description="Basic and acidic residues" evidence="1">
    <location>
        <begin position="37"/>
        <end position="48"/>
    </location>
</feature>
<keyword evidence="3" id="KW-1185">Reference proteome</keyword>
<feature type="region of interest" description="Disordered" evidence="1">
    <location>
        <begin position="653"/>
        <end position="673"/>
    </location>
</feature>
<evidence type="ECO:0000313" key="2">
    <source>
        <dbReference type="EMBL" id="GFY94344.1"/>
    </source>
</evidence>
<feature type="region of interest" description="Disordered" evidence="1">
    <location>
        <begin position="240"/>
        <end position="289"/>
    </location>
</feature>
<feature type="compositionally biased region" description="Acidic residues" evidence="1">
    <location>
        <begin position="439"/>
        <end position="449"/>
    </location>
</feature>
<feature type="compositionally biased region" description="Low complexity" evidence="1">
    <location>
        <begin position="143"/>
        <end position="156"/>
    </location>
</feature>
<dbReference type="Proteomes" id="UP000585474">
    <property type="component" value="Unassembled WGS sequence"/>
</dbReference>
<protein>
    <submittedName>
        <fullName evidence="2">Neurofilament protein-like protein</fullName>
    </submittedName>
</protein>
<feature type="compositionally biased region" description="Basic and acidic residues" evidence="1">
    <location>
        <begin position="579"/>
        <end position="592"/>
    </location>
</feature>
<evidence type="ECO:0000256" key="1">
    <source>
        <dbReference type="SAM" id="MobiDB-lite"/>
    </source>
</evidence>
<gene>
    <name evidence="2" type="ORF">Acr_09g0007900</name>
</gene>
<feature type="region of interest" description="Disordered" evidence="1">
    <location>
        <begin position="487"/>
        <end position="528"/>
    </location>
</feature>
<feature type="compositionally biased region" description="Polar residues" evidence="1">
    <location>
        <begin position="628"/>
        <end position="638"/>
    </location>
</feature>
<feature type="compositionally biased region" description="Polar residues" evidence="1">
    <location>
        <begin position="655"/>
        <end position="664"/>
    </location>
</feature>
<evidence type="ECO:0000313" key="3">
    <source>
        <dbReference type="Proteomes" id="UP000585474"/>
    </source>
</evidence>
<organism evidence="2 3">
    <name type="scientific">Actinidia rufa</name>
    <dbReference type="NCBI Taxonomy" id="165716"/>
    <lineage>
        <taxon>Eukaryota</taxon>
        <taxon>Viridiplantae</taxon>
        <taxon>Streptophyta</taxon>
        <taxon>Embryophyta</taxon>
        <taxon>Tracheophyta</taxon>
        <taxon>Spermatophyta</taxon>
        <taxon>Magnoliopsida</taxon>
        <taxon>eudicotyledons</taxon>
        <taxon>Gunneridae</taxon>
        <taxon>Pentapetalae</taxon>
        <taxon>asterids</taxon>
        <taxon>Ericales</taxon>
        <taxon>Actinidiaceae</taxon>
        <taxon>Actinidia</taxon>
    </lineage>
</organism>
<feature type="region of interest" description="Disordered" evidence="1">
    <location>
        <begin position="425"/>
        <end position="449"/>
    </location>
</feature>
<feature type="region of interest" description="Disordered" evidence="1">
    <location>
        <begin position="357"/>
        <end position="396"/>
    </location>
</feature>
<feature type="region of interest" description="Disordered" evidence="1">
    <location>
        <begin position="1"/>
        <end position="108"/>
    </location>
</feature>
<proteinExistence type="predicted"/>
<feature type="region of interest" description="Disordered" evidence="1">
    <location>
        <begin position="572"/>
        <end position="638"/>
    </location>
</feature>
<feature type="compositionally biased region" description="Acidic residues" evidence="1">
    <location>
        <begin position="329"/>
        <end position="339"/>
    </location>
</feature>
<dbReference type="PANTHER" id="PTHR37729">
    <property type="entry name" value="NEUROFILAMENT PROTEIN-LIKE PROTEIN"/>
    <property type="match status" value="1"/>
</dbReference>
<feature type="compositionally biased region" description="Acidic residues" evidence="1">
    <location>
        <begin position="385"/>
        <end position="396"/>
    </location>
</feature>
<comment type="caution">
    <text evidence="2">The sequence shown here is derived from an EMBL/GenBank/DDBJ whole genome shotgun (WGS) entry which is preliminary data.</text>
</comment>
<feature type="compositionally biased region" description="Basic and acidic residues" evidence="1">
    <location>
        <begin position="308"/>
        <end position="328"/>
    </location>
</feature>
<sequence>MASEATVVSDYSAAPEKVEKVNEELKQIEESLPASKDGGEEKEPKAEELPCQPTPSSEVDKKLEEKQIERSLATEAKKTDEMPVLEVPVEDNSQAEAKPTIVSVEEQPQEKPVIEVVEKLLEAAPEVVEGTVPAVVAEQPVTEPVGEQSEEQPPVEVVEKEAEEQPKIVGTPEPSVEAVEETEKVEVLLIKELETLAAKNVESSEAAPKKEVIPESVTKMEDKPLEQLEAVEVVEKECAAAEPKESVEVEIAKDKETSADKIEETIEEKPVVMDTPQEPSEAAEKVEEECAVIEPKETVKFEIAKEKTDKDEVVATEKAPKQSEAAEKVEDECAVVEPEESAKVEIADKEISADKIEDSLLKEEQTSKDEVVVTNEAPEQSEAAENVEEVCTEVEPEESVKIEIAKVVETLTDKIAETTKVEPYVTESSDQITPTNMEAEADTKEDESTVVENANIDEKEKESSGTSVVEVLSKEVIVDSGKIELESEGKNVETEEEKKFVTEESNEPKTNKVEDVSSSEVAEKSLEGEISTRGIELVVENGKESIKDETVTSVETEKNGEVDEKVVEVTTPTVEVPAEEPKKSETEVKGAENAETVETNYVKEKEAGEIAKSDFPTPEPPKEEVLTKPTSKQSNTIMSKVKQSLVKAKKAIIGKSTNSKTVSSEAKGDVKDK</sequence>
<feature type="compositionally biased region" description="Basic and acidic residues" evidence="1">
    <location>
        <begin position="601"/>
        <end position="612"/>
    </location>
</feature>
<feature type="compositionally biased region" description="Basic and acidic residues" evidence="1">
    <location>
        <begin position="58"/>
        <end position="69"/>
    </location>
</feature>
<feature type="compositionally biased region" description="Basic and acidic residues" evidence="1">
    <location>
        <begin position="157"/>
        <end position="166"/>
    </location>
</feature>
<name>A0A7J0F6M2_9ERIC</name>
<dbReference type="OrthoDB" id="1304274at2759"/>
<reference evidence="2 3" key="1">
    <citation type="submission" date="2019-07" db="EMBL/GenBank/DDBJ databases">
        <title>De Novo Assembly of kiwifruit Actinidia rufa.</title>
        <authorList>
            <person name="Sugita-Konishi S."/>
            <person name="Sato K."/>
            <person name="Mori E."/>
            <person name="Abe Y."/>
            <person name="Kisaki G."/>
            <person name="Hamano K."/>
            <person name="Suezawa K."/>
            <person name="Otani M."/>
            <person name="Fukuda T."/>
            <person name="Manabe T."/>
            <person name="Gomi K."/>
            <person name="Tabuchi M."/>
            <person name="Akimitsu K."/>
            <person name="Kataoka I."/>
        </authorList>
    </citation>
    <scope>NUCLEOTIDE SEQUENCE [LARGE SCALE GENOMIC DNA]</scope>
    <source>
        <strain evidence="3">cv. Fuchu</strain>
    </source>
</reference>
<accession>A0A7J0F6M2</accession>
<feature type="compositionally biased region" description="Basic and acidic residues" evidence="1">
    <location>
        <begin position="357"/>
        <end position="371"/>
    </location>
</feature>
<feature type="compositionally biased region" description="Basic and acidic residues" evidence="1">
    <location>
        <begin position="16"/>
        <end position="29"/>
    </location>
</feature>
<feature type="compositionally biased region" description="Basic and acidic residues" evidence="1">
    <location>
        <begin position="487"/>
        <end position="527"/>
    </location>
</feature>